<gene>
    <name evidence="1" type="ORF">L3Q82_005985</name>
</gene>
<comment type="caution">
    <text evidence="1">The sequence shown here is derived from an EMBL/GenBank/DDBJ whole genome shotgun (WGS) entry which is preliminary data.</text>
</comment>
<accession>A0ACB8X2A0</accession>
<evidence type="ECO:0000313" key="2">
    <source>
        <dbReference type="Proteomes" id="UP000831701"/>
    </source>
</evidence>
<organism evidence="1 2">
    <name type="scientific">Scortum barcoo</name>
    <name type="common">barcoo grunter</name>
    <dbReference type="NCBI Taxonomy" id="214431"/>
    <lineage>
        <taxon>Eukaryota</taxon>
        <taxon>Metazoa</taxon>
        <taxon>Chordata</taxon>
        <taxon>Craniata</taxon>
        <taxon>Vertebrata</taxon>
        <taxon>Euteleostomi</taxon>
        <taxon>Actinopterygii</taxon>
        <taxon>Neopterygii</taxon>
        <taxon>Teleostei</taxon>
        <taxon>Neoteleostei</taxon>
        <taxon>Acanthomorphata</taxon>
        <taxon>Eupercaria</taxon>
        <taxon>Centrarchiformes</taxon>
        <taxon>Terapontoidei</taxon>
        <taxon>Terapontidae</taxon>
        <taxon>Scortum</taxon>
    </lineage>
</organism>
<dbReference type="Proteomes" id="UP000831701">
    <property type="component" value="Chromosome 3"/>
</dbReference>
<keyword evidence="2" id="KW-1185">Reference proteome</keyword>
<reference evidence="1" key="1">
    <citation type="submission" date="2022-04" db="EMBL/GenBank/DDBJ databases">
        <title>Jade perch genome.</title>
        <authorList>
            <person name="Chao B."/>
        </authorList>
    </citation>
    <scope>NUCLEOTIDE SEQUENCE</scope>
    <source>
        <strain evidence="1">CB-2022</strain>
    </source>
</reference>
<protein>
    <submittedName>
        <fullName evidence="1">Uncharacterized protein</fullName>
    </submittedName>
</protein>
<sequence length="502" mass="57411">MINYILGVKREDSYRFTLVNENQSSSRAESQTSEVTVYKINHQQGFKIDYSLTIVDSPGFGDTRSAAEDKEISEHLCNLFSAELVGEVNAVCLVLQAALARLKQPQIFVFESVLSNAGKDLAENIRVLVTFADGQRPPVLEAINASGVPCPKTTDGLPFHFKFNNSALFAHNTSSAADCTSDFEAGGFDKMFWDVGEESMKRFFDALSVMKTKSLTETKEVLRKRQQLQNLVEKLQKQFPVGLDKLQEIKQSAQRLEELKAEVCRNDRFDFESSTKEALQVEISGAGNYFATCVQCRTTCHRYCQISNSQDRRQCWVIGSTGRCTRCPGRCYWTQHVSHKYKSESVEVTKKQSGKELKAREAMRDLERSTDQLRDEYDVIQAEVERLTERCVNCWNRLEEIALMSDPLSRPEYINMLIEAEESEAEPGWQERVQELVGQREKAEFMAKVKRGEIYLPIQCHYQHPLKSKARHDNAEMNIKRRRLDADAETHPDVKDETQQLH</sequence>
<dbReference type="EMBL" id="CM041533">
    <property type="protein sequence ID" value="KAI3374129.1"/>
    <property type="molecule type" value="Genomic_DNA"/>
</dbReference>
<proteinExistence type="predicted"/>
<evidence type="ECO:0000313" key="1">
    <source>
        <dbReference type="EMBL" id="KAI3374129.1"/>
    </source>
</evidence>
<name>A0ACB8X2A0_9TELE</name>